<keyword evidence="2" id="KW-1133">Transmembrane helix</keyword>
<evidence type="ECO:0000259" key="3">
    <source>
        <dbReference type="PROSITE" id="PS51782"/>
    </source>
</evidence>
<dbReference type="AlphaFoldDB" id="A0A174CPM8"/>
<feature type="transmembrane region" description="Helical" evidence="2">
    <location>
        <begin position="235"/>
        <end position="256"/>
    </location>
</feature>
<protein>
    <submittedName>
        <fullName evidence="5">LysM domain/BON superfamily protein</fullName>
    </submittedName>
</protein>
<accession>A0A174CPM8</accession>
<dbReference type="PANTHER" id="PTHR33734">
    <property type="entry name" value="LYSM DOMAIN-CONTAINING GPI-ANCHORED PROTEIN 2"/>
    <property type="match status" value="1"/>
</dbReference>
<dbReference type="OrthoDB" id="3292458at2"/>
<evidence type="ECO:0000313" key="4">
    <source>
        <dbReference type="EMBL" id="CUM90214.1"/>
    </source>
</evidence>
<feature type="compositionally biased region" description="Basic and acidic residues" evidence="1">
    <location>
        <begin position="1"/>
        <end position="19"/>
    </location>
</feature>
<reference evidence="6 7" key="1">
    <citation type="submission" date="2015-09" db="EMBL/GenBank/DDBJ databases">
        <authorList>
            <consortium name="Pathogen Informatics"/>
        </authorList>
    </citation>
    <scope>NUCLEOTIDE SEQUENCE [LARGE SCALE GENOMIC DNA]</scope>
    <source>
        <strain evidence="5 7">2789STDY5834835</strain>
        <strain evidence="4 6">2789STDY5834966</strain>
    </source>
</reference>
<dbReference type="Proteomes" id="UP000095390">
    <property type="component" value="Unassembled WGS sequence"/>
</dbReference>
<proteinExistence type="predicted"/>
<sequence>MAEERQETGKKKGNEKGEVSRNLPRNYRQIGEPGAKKIYVEDYVYTYLNKLAQPENLYARGAILFGKMYKTTIGKCMFISGAAACQNFELDLDETIFSEENWGEIYRIRDSFFPELEICGWFLSRMGFSVDLNDKIIRIHMDNFSGENKVLYMIDALENEDAFYQFENYSLKKQRGYYIYYETNQEMKNYMLAEGEMGRMPERGRCSETIKRDTAVVKNYKKALRKKKSLRPKSAFANPAYVAGGLVAAMVLIYGVRSAVQYQGNQKMQEVFQQQEMTDAKNVTGAQQGEKETDTVSKIETTQNSENEVVSDEKAGSSEISEESNSESAVQDTEASETQTTEKTQQTWGSIGGYYTVKRGDTLAGISKKMYQSYNYIEMIAEANGIDNVDEIYPGQILEIPQIED</sequence>
<organism evidence="5 7">
    <name type="scientific">Anaerobutyricum hallii</name>
    <dbReference type="NCBI Taxonomy" id="39488"/>
    <lineage>
        <taxon>Bacteria</taxon>
        <taxon>Bacillati</taxon>
        <taxon>Bacillota</taxon>
        <taxon>Clostridia</taxon>
        <taxon>Lachnospirales</taxon>
        <taxon>Lachnospiraceae</taxon>
        <taxon>Anaerobutyricum</taxon>
    </lineage>
</organism>
<dbReference type="RefSeq" id="WP_022169571.1">
    <property type="nucleotide sequence ID" value="NZ_BLYK01000006.1"/>
</dbReference>
<evidence type="ECO:0000313" key="6">
    <source>
        <dbReference type="Proteomes" id="UP000095390"/>
    </source>
</evidence>
<feature type="domain" description="LysM" evidence="3">
    <location>
        <begin position="353"/>
        <end position="400"/>
    </location>
</feature>
<evidence type="ECO:0000256" key="1">
    <source>
        <dbReference type="SAM" id="MobiDB-lite"/>
    </source>
</evidence>
<evidence type="ECO:0000313" key="5">
    <source>
        <dbReference type="EMBL" id="CUO13546.1"/>
    </source>
</evidence>
<dbReference type="Proteomes" id="UP000095679">
    <property type="component" value="Unassembled WGS sequence"/>
</dbReference>
<dbReference type="InterPro" id="IPR018392">
    <property type="entry name" value="LysM"/>
</dbReference>
<evidence type="ECO:0000256" key="2">
    <source>
        <dbReference type="SAM" id="Phobius"/>
    </source>
</evidence>
<dbReference type="PROSITE" id="PS51782">
    <property type="entry name" value="LYSM"/>
    <property type="match status" value="1"/>
</dbReference>
<dbReference type="Pfam" id="PF01476">
    <property type="entry name" value="LysM"/>
    <property type="match status" value="1"/>
</dbReference>
<feature type="region of interest" description="Disordered" evidence="1">
    <location>
        <begin position="280"/>
        <end position="346"/>
    </location>
</feature>
<feature type="region of interest" description="Disordered" evidence="1">
    <location>
        <begin position="1"/>
        <end position="24"/>
    </location>
</feature>
<feature type="compositionally biased region" description="Polar residues" evidence="1">
    <location>
        <begin position="298"/>
        <end position="308"/>
    </location>
</feature>
<evidence type="ECO:0000313" key="7">
    <source>
        <dbReference type="Proteomes" id="UP000095679"/>
    </source>
</evidence>
<dbReference type="CDD" id="cd00118">
    <property type="entry name" value="LysM"/>
    <property type="match status" value="1"/>
</dbReference>
<dbReference type="SUPFAM" id="SSF54106">
    <property type="entry name" value="LysM domain"/>
    <property type="match status" value="1"/>
</dbReference>
<dbReference type="EMBL" id="CYZL01000008">
    <property type="protein sequence ID" value="CUO13546.1"/>
    <property type="molecule type" value="Genomic_DNA"/>
</dbReference>
<dbReference type="SMART" id="SM00257">
    <property type="entry name" value="LysM"/>
    <property type="match status" value="1"/>
</dbReference>
<gene>
    <name evidence="5" type="primary">ygaU</name>
    <name evidence="5" type="ORF">ERS852450_01243</name>
    <name evidence="4" type="ORF">ERS852578_00965</name>
</gene>
<dbReference type="InterPro" id="IPR036779">
    <property type="entry name" value="LysM_dom_sf"/>
</dbReference>
<keyword evidence="2" id="KW-0812">Transmembrane</keyword>
<dbReference type="EMBL" id="CYYC01000009">
    <property type="protein sequence ID" value="CUM90214.1"/>
    <property type="molecule type" value="Genomic_DNA"/>
</dbReference>
<name>A0A174CPM8_9FIRM</name>
<feature type="compositionally biased region" description="Low complexity" evidence="1">
    <location>
        <begin position="336"/>
        <end position="346"/>
    </location>
</feature>
<dbReference type="Gene3D" id="3.10.350.10">
    <property type="entry name" value="LysM domain"/>
    <property type="match status" value="1"/>
</dbReference>
<keyword evidence="2" id="KW-0472">Membrane</keyword>
<dbReference type="PANTHER" id="PTHR33734:SF22">
    <property type="entry name" value="MEMBRANE-BOUND LYTIC MUREIN TRANSGLYCOSYLASE D"/>
    <property type="match status" value="1"/>
</dbReference>